<evidence type="ECO:0000313" key="7">
    <source>
        <dbReference type="EMBL" id="GFN09425.1"/>
    </source>
</evidence>
<dbReference type="Pfam" id="PF01184">
    <property type="entry name" value="Gpr1_Fun34_YaaH"/>
    <property type="match status" value="1"/>
</dbReference>
<name>A0A7J0D610_STRMI</name>
<dbReference type="PANTHER" id="PTHR30178">
    <property type="entry name" value="INNER MEMBRANE PROTEIN YAAH"/>
    <property type="match status" value="1"/>
</dbReference>
<proteinExistence type="inferred from homology"/>
<evidence type="ECO:0000256" key="1">
    <source>
        <dbReference type="ARBA" id="ARBA00004141"/>
    </source>
</evidence>
<keyword evidence="3 6" id="KW-0812">Transmembrane</keyword>
<dbReference type="GO" id="GO:0015360">
    <property type="term" value="F:acetate:proton symporter activity"/>
    <property type="evidence" value="ECO:0007669"/>
    <property type="project" value="TreeGrafter"/>
</dbReference>
<evidence type="ECO:0000256" key="5">
    <source>
        <dbReference type="ARBA" id="ARBA00023136"/>
    </source>
</evidence>
<evidence type="ECO:0000256" key="2">
    <source>
        <dbReference type="ARBA" id="ARBA00005587"/>
    </source>
</evidence>
<comment type="similarity">
    <text evidence="2">Belongs to the acetate uptake transporter (AceTr) (TC 2.A.96) family.</text>
</comment>
<sequence length="251" mass="25883">MIAARGGEPIQNSYAFTVPHDSGPNGPSEPLATDAVTRIVLRPIASPLPLGFFALGMGSTVLSSLQLGWVPAEQSSILLLLVLIFVVPLQLVGGVFAFLARDAGAGTALLLLGAAWAGTSVTSLDSPPGTPVVAQAVFLLALVPFVLALAGAAAQSKPLFAVLLGITAVRFALTGLYEAGLGKALQIAAGWTGLGIGVFALYGGLALLVEDGKQRTVLPLFRRGKARESIEGDLREQLTEAQQEAGVRHQL</sequence>
<comment type="subcellular location">
    <subcellularLocation>
        <location evidence="1">Membrane</location>
        <topology evidence="1">Multi-pass membrane protein</topology>
    </subcellularLocation>
</comment>
<accession>A0A7J0D610</accession>
<feature type="transmembrane region" description="Helical" evidence="6">
    <location>
        <begin position="76"/>
        <end position="100"/>
    </location>
</feature>
<feature type="transmembrane region" description="Helical" evidence="6">
    <location>
        <begin position="107"/>
        <end position="126"/>
    </location>
</feature>
<organism evidence="7 8">
    <name type="scientific">Streptomyces microflavus</name>
    <name type="common">Streptomyces lipmanii</name>
    <dbReference type="NCBI Taxonomy" id="1919"/>
    <lineage>
        <taxon>Bacteria</taxon>
        <taxon>Bacillati</taxon>
        <taxon>Actinomycetota</taxon>
        <taxon>Actinomycetes</taxon>
        <taxon>Kitasatosporales</taxon>
        <taxon>Streptomycetaceae</taxon>
        <taxon>Streptomyces</taxon>
    </lineage>
</organism>
<evidence type="ECO:0000313" key="8">
    <source>
        <dbReference type="Proteomes" id="UP000498740"/>
    </source>
</evidence>
<comment type="caution">
    <text evidence="7">The sequence shown here is derived from an EMBL/GenBank/DDBJ whole genome shotgun (WGS) entry which is preliminary data.</text>
</comment>
<gene>
    <name evidence="7" type="ORF">Smic_79810</name>
</gene>
<protein>
    <recommendedName>
        <fullName evidence="9">GPR1/FUN34/yaaH family protein</fullName>
    </recommendedName>
</protein>
<dbReference type="InterPro" id="IPR000791">
    <property type="entry name" value="Gpr1/Fun34/SatP-like"/>
</dbReference>
<dbReference type="EMBL" id="BLWD01000002">
    <property type="protein sequence ID" value="GFN09425.1"/>
    <property type="molecule type" value="Genomic_DNA"/>
</dbReference>
<feature type="transmembrane region" description="Helical" evidence="6">
    <location>
        <begin position="159"/>
        <end position="177"/>
    </location>
</feature>
<keyword evidence="5 6" id="KW-0472">Membrane</keyword>
<dbReference type="PANTHER" id="PTHR30178:SF3">
    <property type="entry name" value="SUCCINATE-ACETATE_PROTON SYMPORTER SATP"/>
    <property type="match status" value="1"/>
</dbReference>
<feature type="transmembrane region" description="Helical" evidence="6">
    <location>
        <begin position="48"/>
        <end position="70"/>
    </location>
</feature>
<reference evidence="7 8" key="1">
    <citation type="submission" date="2020-05" db="EMBL/GenBank/DDBJ databases">
        <title>Whole genome shotgun sequence of Streptomyces microflavus NBRC 13062.</title>
        <authorList>
            <person name="Komaki H."/>
            <person name="Tamura T."/>
        </authorList>
    </citation>
    <scope>NUCLEOTIDE SEQUENCE [LARGE SCALE GENOMIC DNA]</scope>
    <source>
        <strain evidence="7 8">NBRC 13062</strain>
    </source>
</reference>
<keyword evidence="4 6" id="KW-1133">Transmembrane helix</keyword>
<feature type="transmembrane region" description="Helical" evidence="6">
    <location>
        <begin position="132"/>
        <end position="152"/>
    </location>
</feature>
<evidence type="ECO:0000256" key="3">
    <source>
        <dbReference type="ARBA" id="ARBA00022692"/>
    </source>
</evidence>
<evidence type="ECO:0000256" key="6">
    <source>
        <dbReference type="SAM" id="Phobius"/>
    </source>
</evidence>
<dbReference type="AlphaFoldDB" id="A0A7J0D610"/>
<evidence type="ECO:0008006" key="9">
    <source>
        <dbReference type="Google" id="ProtNLM"/>
    </source>
</evidence>
<dbReference type="GO" id="GO:0071422">
    <property type="term" value="P:succinate transmembrane transport"/>
    <property type="evidence" value="ECO:0007669"/>
    <property type="project" value="TreeGrafter"/>
</dbReference>
<dbReference type="Proteomes" id="UP000498740">
    <property type="component" value="Unassembled WGS sequence"/>
</dbReference>
<evidence type="ECO:0000256" key="4">
    <source>
        <dbReference type="ARBA" id="ARBA00022989"/>
    </source>
</evidence>
<dbReference type="GO" id="GO:0005886">
    <property type="term" value="C:plasma membrane"/>
    <property type="evidence" value="ECO:0007669"/>
    <property type="project" value="TreeGrafter"/>
</dbReference>
<feature type="transmembrane region" description="Helical" evidence="6">
    <location>
        <begin position="189"/>
        <end position="209"/>
    </location>
</feature>
<dbReference type="InterPro" id="IPR047623">
    <property type="entry name" value="SatP"/>
</dbReference>